<dbReference type="AlphaFoldDB" id="A0AAD3NLG3"/>
<dbReference type="InterPro" id="IPR001206">
    <property type="entry name" value="Diacylglycerol_kinase_cat_dom"/>
</dbReference>
<sequence length="91" mass="10328">MSELSRPCRMMLLVNPQSGKGQALTLYNNHIQRMLNEASVQHTLVITVQCQITVKKYGFHHSGKCTDREKRAERDTVRKTDAGEILSLVLC</sequence>
<dbReference type="Gene3D" id="3.40.50.10330">
    <property type="entry name" value="Probable inorganic polyphosphate/atp-NAD kinase, domain 1"/>
    <property type="match status" value="1"/>
</dbReference>
<name>A0AAD3NLG3_LATJO</name>
<dbReference type="PROSITE" id="PS50146">
    <property type="entry name" value="DAGK"/>
    <property type="match status" value="1"/>
</dbReference>
<protein>
    <submittedName>
        <fullName evidence="2">Sphingosine kinase 1 isoform X1</fullName>
    </submittedName>
</protein>
<evidence type="ECO:0000313" key="3">
    <source>
        <dbReference type="Proteomes" id="UP001279410"/>
    </source>
</evidence>
<gene>
    <name evidence="2" type="ORF">AKAME5_002522100</name>
</gene>
<evidence type="ECO:0000313" key="2">
    <source>
        <dbReference type="EMBL" id="GLD73895.1"/>
    </source>
</evidence>
<dbReference type="Proteomes" id="UP001279410">
    <property type="component" value="Unassembled WGS sequence"/>
</dbReference>
<reference evidence="2" key="1">
    <citation type="submission" date="2022-08" db="EMBL/GenBank/DDBJ databases">
        <title>Genome sequencing of akame (Lates japonicus).</title>
        <authorList>
            <person name="Hashiguchi Y."/>
            <person name="Takahashi H."/>
        </authorList>
    </citation>
    <scope>NUCLEOTIDE SEQUENCE</scope>
    <source>
        <strain evidence="2">Kochi</strain>
    </source>
</reference>
<feature type="domain" description="DAGKc" evidence="1">
    <location>
        <begin position="5"/>
        <end position="47"/>
    </location>
</feature>
<keyword evidence="2" id="KW-0418">Kinase</keyword>
<keyword evidence="3" id="KW-1185">Reference proteome</keyword>
<dbReference type="GO" id="GO:0016301">
    <property type="term" value="F:kinase activity"/>
    <property type="evidence" value="ECO:0007669"/>
    <property type="project" value="UniProtKB-KW"/>
</dbReference>
<proteinExistence type="predicted"/>
<dbReference type="InterPro" id="IPR017438">
    <property type="entry name" value="ATP-NAD_kinase_N"/>
</dbReference>
<keyword evidence="2" id="KW-0808">Transferase</keyword>
<dbReference type="EMBL" id="BRZM01001872">
    <property type="protein sequence ID" value="GLD73895.1"/>
    <property type="molecule type" value="Genomic_DNA"/>
</dbReference>
<dbReference type="InterPro" id="IPR016064">
    <property type="entry name" value="NAD/diacylglycerol_kinase_sf"/>
</dbReference>
<organism evidence="2 3">
    <name type="scientific">Lates japonicus</name>
    <name type="common">Japanese lates</name>
    <dbReference type="NCBI Taxonomy" id="270547"/>
    <lineage>
        <taxon>Eukaryota</taxon>
        <taxon>Metazoa</taxon>
        <taxon>Chordata</taxon>
        <taxon>Craniata</taxon>
        <taxon>Vertebrata</taxon>
        <taxon>Euteleostomi</taxon>
        <taxon>Actinopterygii</taxon>
        <taxon>Neopterygii</taxon>
        <taxon>Teleostei</taxon>
        <taxon>Neoteleostei</taxon>
        <taxon>Acanthomorphata</taxon>
        <taxon>Carangaria</taxon>
        <taxon>Carangaria incertae sedis</taxon>
        <taxon>Centropomidae</taxon>
        <taxon>Lates</taxon>
    </lineage>
</organism>
<accession>A0AAD3NLG3</accession>
<dbReference type="SUPFAM" id="SSF111331">
    <property type="entry name" value="NAD kinase/diacylglycerol kinase-like"/>
    <property type="match status" value="1"/>
</dbReference>
<comment type="caution">
    <text evidence="2">The sequence shown here is derived from an EMBL/GenBank/DDBJ whole genome shotgun (WGS) entry which is preliminary data.</text>
</comment>
<evidence type="ECO:0000259" key="1">
    <source>
        <dbReference type="PROSITE" id="PS50146"/>
    </source>
</evidence>